<dbReference type="SUPFAM" id="SSF58104">
    <property type="entry name" value="Methyl-accepting chemotaxis protein (MCP) signaling domain"/>
    <property type="match status" value="1"/>
</dbReference>
<dbReference type="EMBL" id="CP043538">
    <property type="protein sequence ID" value="QGY06307.1"/>
    <property type="molecule type" value="Genomic_DNA"/>
</dbReference>
<reference evidence="7 8" key="2">
    <citation type="journal article" date="2013" name="Genome Announc.">
        <title>Draft Genome Sequence of Methylobacterium mesophilicum Strain SR1.6/6, Isolated from Citrus sinensis.</title>
        <authorList>
            <person name="Marinho Almeida D."/>
            <person name="Dini-Andreote F."/>
            <person name="Camargo Neves A.A."/>
            <person name="Juca Ramos R.T."/>
            <person name="Andreote F.D."/>
            <person name="Carneiro A.R."/>
            <person name="Oliveira de Souza Lima A."/>
            <person name="Caracciolo Gomes de Sa P.H."/>
            <person name="Ribeiro Barbosa M.S."/>
            <person name="Araujo W.L."/>
            <person name="Silva A."/>
        </authorList>
    </citation>
    <scope>NUCLEOTIDE SEQUENCE [LARGE SCALE GENOMIC DNA]</scope>
    <source>
        <strain evidence="7 8">SR1.6/6</strain>
    </source>
</reference>
<dbReference type="PROSITE" id="PS50111">
    <property type="entry name" value="CHEMOTAXIS_TRANSDUC_2"/>
    <property type="match status" value="1"/>
</dbReference>
<evidence type="ECO:0000256" key="1">
    <source>
        <dbReference type="ARBA" id="ARBA00023224"/>
    </source>
</evidence>
<dbReference type="PRINTS" id="PR00260">
    <property type="entry name" value="CHEMTRNSDUCR"/>
</dbReference>
<comment type="similarity">
    <text evidence="2">Belongs to the methyl-accepting chemotaxis (MCP) protein family.</text>
</comment>
<evidence type="ECO:0000256" key="2">
    <source>
        <dbReference type="ARBA" id="ARBA00029447"/>
    </source>
</evidence>
<feature type="domain" description="HAMP" evidence="6">
    <location>
        <begin position="178"/>
        <end position="231"/>
    </location>
</feature>
<dbReference type="Pfam" id="PF00015">
    <property type="entry name" value="MCPsignal"/>
    <property type="match status" value="1"/>
</dbReference>
<feature type="transmembrane region" description="Helical" evidence="4">
    <location>
        <begin position="154"/>
        <end position="176"/>
    </location>
</feature>
<name>A0A6B9FV60_9HYPH</name>
<proteinExistence type="inferred from homology"/>
<dbReference type="GO" id="GO:0016020">
    <property type="term" value="C:membrane"/>
    <property type="evidence" value="ECO:0007669"/>
    <property type="project" value="InterPro"/>
</dbReference>
<evidence type="ECO:0000259" key="5">
    <source>
        <dbReference type="PROSITE" id="PS50111"/>
    </source>
</evidence>
<accession>A0A6B9FV60</accession>
<dbReference type="GO" id="GO:0007165">
    <property type="term" value="P:signal transduction"/>
    <property type="evidence" value="ECO:0007669"/>
    <property type="project" value="UniProtKB-KW"/>
</dbReference>
<dbReference type="SUPFAM" id="SSF158472">
    <property type="entry name" value="HAMP domain-like"/>
    <property type="match status" value="1"/>
</dbReference>
<reference evidence="7 8" key="1">
    <citation type="journal article" date="2012" name="Genet. Mol. Biol.">
        <title>Analysis of 16S rRNA and mxaF genes revealing insights into Methylobacterium niche-specific plant association.</title>
        <authorList>
            <person name="Dourado M.N."/>
            <person name="Andreote F.D."/>
            <person name="Dini-Andreote F."/>
            <person name="Conti R."/>
            <person name="Araujo J.M."/>
            <person name="Araujo W.L."/>
        </authorList>
    </citation>
    <scope>NUCLEOTIDE SEQUENCE [LARGE SCALE GENOMIC DNA]</scope>
    <source>
        <strain evidence="7 8">SR1.6/6</strain>
    </source>
</reference>
<dbReference type="Proteomes" id="UP000012488">
    <property type="component" value="Chromosome"/>
</dbReference>
<evidence type="ECO:0000313" key="8">
    <source>
        <dbReference type="Proteomes" id="UP000012488"/>
    </source>
</evidence>
<evidence type="ECO:0000256" key="3">
    <source>
        <dbReference type="PROSITE-ProRule" id="PRU00284"/>
    </source>
</evidence>
<dbReference type="InterPro" id="IPR004090">
    <property type="entry name" value="Chemotax_Me-accpt_rcpt"/>
</dbReference>
<dbReference type="GO" id="GO:0004888">
    <property type="term" value="F:transmembrane signaling receptor activity"/>
    <property type="evidence" value="ECO:0007669"/>
    <property type="project" value="InterPro"/>
</dbReference>
<keyword evidence="4" id="KW-0812">Transmembrane</keyword>
<evidence type="ECO:0000259" key="6">
    <source>
        <dbReference type="PROSITE" id="PS50885"/>
    </source>
</evidence>
<dbReference type="SMART" id="SM00283">
    <property type="entry name" value="MA"/>
    <property type="match status" value="1"/>
</dbReference>
<dbReference type="GO" id="GO:0006935">
    <property type="term" value="P:chemotaxis"/>
    <property type="evidence" value="ECO:0007669"/>
    <property type="project" value="InterPro"/>
</dbReference>
<keyword evidence="4" id="KW-0472">Membrane</keyword>
<sequence>MAAADAAYTAYLGNDATAATMAARLGRVVYQMSYVAFRTLGEADPDESDRVGAAFEPLPAEAGRLLDGVRRNAPGLNDRTGRIADLLQTYATLTGEMCAMAKKGMSAQALTLAHKKVDPLQKTLFAELEAFADDLNTAIRAGSEALSVETRATLTWAIGVSAGGIAASILIGMLLVNVGVTRPLGHLAVALKTMSAGHIDTAIPEAKRADEIGAIGKAVEGIKALVSRRANEQAESERLLAAAAAADRSRTLLRLAEGFEDTVVRIIGHVAASVTALQTTAHTMSDTAGRSADQSTTVATAAEEAALNVNTVASAAEQLGASVQEIGRQVFGSATLTQAAASETGRTAILVQDLSAAAAKVGDVVTVIAGIAGQTNLLALNAAIEAARAGEAGQGFVVVASEVRDLAAQASRATGEISDQIGRIQGVTAQAVSEIASILARIRDIDAAASAIATAVDQQEVATQEIVRNVAQASAGTSAVTATMAAVAAAAGQAGTAAGEVLTSASALARQSDELGDEVRRFLATIRAA</sequence>
<dbReference type="PANTHER" id="PTHR32089">
    <property type="entry name" value="METHYL-ACCEPTING CHEMOTAXIS PROTEIN MCPB"/>
    <property type="match status" value="1"/>
</dbReference>
<dbReference type="Gene3D" id="1.10.287.950">
    <property type="entry name" value="Methyl-accepting chemotaxis protein"/>
    <property type="match status" value="1"/>
</dbReference>
<dbReference type="InterPro" id="IPR004089">
    <property type="entry name" value="MCPsignal_dom"/>
</dbReference>
<dbReference type="AlphaFoldDB" id="A0A6B9FV60"/>
<dbReference type="InterPro" id="IPR003660">
    <property type="entry name" value="HAMP_dom"/>
</dbReference>
<dbReference type="KEGG" id="mmes:MMSR116_23390"/>
<keyword evidence="1 3" id="KW-0807">Transducer</keyword>
<dbReference type="Gene3D" id="1.10.8.500">
    <property type="entry name" value="HAMP domain in histidine kinase"/>
    <property type="match status" value="1"/>
</dbReference>
<protein>
    <submittedName>
        <fullName evidence="7">HAMP domain-containing protein</fullName>
    </submittedName>
</protein>
<dbReference type="PANTHER" id="PTHR32089:SF112">
    <property type="entry name" value="LYSOZYME-LIKE PROTEIN-RELATED"/>
    <property type="match status" value="1"/>
</dbReference>
<dbReference type="PROSITE" id="PS50885">
    <property type="entry name" value="HAMP"/>
    <property type="match status" value="1"/>
</dbReference>
<organism evidence="7 8">
    <name type="scientific">Methylobacterium mesophilicum SR1.6/6</name>
    <dbReference type="NCBI Taxonomy" id="908290"/>
    <lineage>
        <taxon>Bacteria</taxon>
        <taxon>Pseudomonadati</taxon>
        <taxon>Pseudomonadota</taxon>
        <taxon>Alphaproteobacteria</taxon>
        <taxon>Hyphomicrobiales</taxon>
        <taxon>Methylobacteriaceae</taxon>
        <taxon>Methylobacterium</taxon>
    </lineage>
</organism>
<evidence type="ECO:0000256" key="4">
    <source>
        <dbReference type="SAM" id="Phobius"/>
    </source>
</evidence>
<dbReference type="OrthoDB" id="8255792at2"/>
<gene>
    <name evidence="7" type="ORF">MMSR116_23390</name>
</gene>
<keyword evidence="4" id="KW-1133">Transmembrane helix</keyword>
<evidence type="ECO:0000313" key="7">
    <source>
        <dbReference type="EMBL" id="QGY06307.1"/>
    </source>
</evidence>
<feature type="domain" description="Methyl-accepting transducer" evidence="5">
    <location>
        <begin position="273"/>
        <end position="509"/>
    </location>
</feature>
<dbReference type="Pfam" id="PF00672">
    <property type="entry name" value="HAMP"/>
    <property type="match status" value="1"/>
</dbReference>